<protein>
    <submittedName>
        <fullName evidence="2">Uncharacterized protein</fullName>
    </submittedName>
</protein>
<dbReference type="WBParaSite" id="PS1159_v2.g12110.t1">
    <property type="protein sequence ID" value="PS1159_v2.g12110.t1"/>
    <property type="gene ID" value="PS1159_v2.g12110"/>
</dbReference>
<evidence type="ECO:0000313" key="1">
    <source>
        <dbReference type="Proteomes" id="UP000887580"/>
    </source>
</evidence>
<evidence type="ECO:0000313" key="2">
    <source>
        <dbReference type="WBParaSite" id="PS1159_v2.g12110.t1"/>
    </source>
</evidence>
<sequence length="340" mass="37780">MDGYKRLNGKNGFFASRNTSFFGILVILVTFFALFYLYYGASSEAAILQRELDAQSEHISKLKNEILESNVNLEKSRSSETACHNAKSIVDTKFEECSTERDKLKAQVFDIESSISEKEESIKSLKKDLADKASALETDEAKKSAMEKAGVGQEAIIIKMNETLELMKKDLALKDNIIHDLKAKVGTNIAADNSNIPKAQAEADKQNSTTLAANKNENNSNDGNVLVQPNRPQEPDHLSAKDFTTDVKPPPAEEPEPKIAEPGKPLSLEDNQQEQQDNQQVEPPKEKEVRNENGEFLGIREPGMRLKMEEAQKEEEIKDNDSNPNSKLINAAKNDENAGN</sequence>
<dbReference type="Proteomes" id="UP000887580">
    <property type="component" value="Unplaced"/>
</dbReference>
<name>A0AC35EZ16_9BILA</name>
<organism evidence="1 2">
    <name type="scientific">Panagrolaimus sp. PS1159</name>
    <dbReference type="NCBI Taxonomy" id="55785"/>
    <lineage>
        <taxon>Eukaryota</taxon>
        <taxon>Metazoa</taxon>
        <taxon>Ecdysozoa</taxon>
        <taxon>Nematoda</taxon>
        <taxon>Chromadorea</taxon>
        <taxon>Rhabditida</taxon>
        <taxon>Tylenchina</taxon>
        <taxon>Panagrolaimomorpha</taxon>
        <taxon>Panagrolaimoidea</taxon>
        <taxon>Panagrolaimidae</taxon>
        <taxon>Panagrolaimus</taxon>
    </lineage>
</organism>
<reference evidence="2" key="1">
    <citation type="submission" date="2022-11" db="UniProtKB">
        <authorList>
            <consortium name="WormBaseParasite"/>
        </authorList>
    </citation>
    <scope>IDENTIFICATION</scope>
</reference>
<accession>A0AC35EZ16</accession>
<proteinExistence type="predicted"/>